<dbReference type="InterPro" id="IPR001129">
    <property type="entry name" value="Membr-assoc_MAPEG"/>
</dbReference>
<proteinExistence type="predicted"/>
<evidence type="ECO:0000256" key="5">
    <source>
        <dbReference type="SAM" id="Phobius"/>
    </source>
</evidence>
<keyword evidence="7" id="KW-1185">Reference proteome</keyword>
<keyword evidence="3 5" id="KW-1133">Transmembrane helix</keyword>
<comment type="subcellular location">
    <subcellularLocation>
        <location evidence="1">Membrane</location>
    </subcellularLocation>
</comment>
<feature type="transmembrane region" description="Helical" evidence="5">
    <location>
        <begin position="119"/>
        <end position="138"/>
    </location>
</feature>
<dbReference type="Proteomes" id="UP001161391">
    <property type="component" value="Unassembled WGS sequence"/>
</dbReference>
<dbReference type="SUPFAM" id="SSF161084">
    <property type="entry name" value="MAPEG domain-like"/>
    <property type="match status" value="1"/>
</dbReference>
<feature type="transmembrane region" description="Helical" evidence="5">
    <location>
        <begin position="73"/>
        <end position="99"/>
    </location>
</feature>
<name>A0ABQ5V7P6_9PROT</name>
<gene>
    <name evidence="6" type="ORF">GCM10007853_07570</name>
</gene>
<dbReference type="EMBL" id="BSNK01000001">
    <property type="protein sequence ID" value="GLQ22883.1"/>
    <property type="molecule type" value="Genomic_DNA"/>
</dbReference>
<organism evidence="6 7">
    <name type="scientific">Algimonas ampicilliniresistens</name>
    <dbReference type="NCBI Taxonomy" id="1298735"/>
    <lineage>
        <taxon>Bacteria</taxon>
        <taxon>Pseudomonadati</taxon>
        <taxon>Pseudomonadota</taxon>
        <taxon>Alphaproteobacteria</taxon>
        <taxon>Maricaulales</taxon>
        <taxon>Robiginitomaculaceae</taxon>
        <taxon>Algimonas</taxon>
    </lineage>
</organism>
<evidence type="ECO:0000313" key="6">
    <source>
        <dbReference type="EMBL" id="GLQ22883.1"/>
    </source>
</evidence>
<reference evidence="6" key="1">
    <citation type="journal article" date="2014" name="Int. J. Syst. Evol. Microbiol.">
        <title>Complete genome of a new Firmicutes species belonging to the dominant human colonic microbiota ('Ruminococcus bicirculans') reveals two chromosomes and a selective capacity to utilize plant glucans.</title>
        <authorList>
            <consortium name="NISC Comparative Sequencing Program"/>
            <person name="Wegmann U."/>
            <person name="Louis P."/>
            <person name="Goesmann A."/>
            <person name="Henrissat B."/>
            <person name="Duncan S.H."/>
            <person name="Flint H.J."/>
        </authorList>
    </citation>
    <scope>NUCLEOTIDE SEQUENCE</scope>
    <source>
        <strain evidence="6">NBRC 108219</strain>
    </source>
</reference>
<evidence type="ECO:0000256" key="1">
    <source>
        <dbReference type="ARBA" id="ARBA00004370"/>
    </source>
</evidence>
<feature type="transmembrane region" description="Helical" evidence="5">
    <location>
        <begin position="6"/>
        <end position="26"/>
    </location>
</feature>
<accession>A0ABQ5V7P6</accession>
<sequence>MDSSTFLSPVIALIIWSLLIWAVLYLRRIPAMQAAKIAPDTAKSPNGDWKSKLPLKVEAAAHNYNHLMEQPTIFYAFMFWAAITGAATAMILYLAWAYVGLRVLHSFIQVSTGPVMVRFGVFSVSTLCLIGMVILALLN</sequence>
<keyword evidence="2 5" id="KW-0812">Transmembrane</keyword>
<evidence type="ECO:0000256" key="2">
    <source>
        <dbReference type="ARBA" id="ARBA00022692"/>
    </source>
</evidence>
<evidence type="ECO:0000256" key="3">
    <source>
        <dbReference type="ARBA" id="ARBA00022989"/>
    </source>
</evidence>
<protein>
    <submittedName>
        <fullName evidence="6">Membrane protein</fullName>
    </submittedName>
</protein>
<comment type="caution">
    <text evidence="6">The sequence shown here is derived from an EMBL/GenBank/DDBJ whole genome shotgun (WGS) entry which is preliminary data.</text>
</comment>
<keyword evidence="4 5" id="KW-0472">Membrane</keyword>
<evidence type="ECO:0000256" key="4">
    <source>
        <dbReference type="ARBA" id="ARBA00023136"/>
    </source>
</evidence>
<dbReference type="Gene3D" id="1.20.120.550">
    <property type="entry name" value="Membrane associated eicosanoid/glutathione metabolism-like domain"/>
    <property type="match status" value="1"/>
</dbReference>
<dbReference type="RefSeq" id="WP_284387721.1">
    <property type="nucleotide sequence ID" value="NZ_BSNK01000001.1"/>
</dbReference>
<dbReference type="Pfam" id="PF01124">
    <property type="entry name" value="MAPEG"/>
    <property type="match status" value="1"/>
</dbReference>
<dbReference type="InterPro" id="IPR023352">
    <property type="entry name" value="MAPEG-like_dom_sf"/>
</dbReference>
<evidence type="ECO:0000313" key="7">
    <source>
        <dbReference type="Proteomes" id="UP001161391"/>
    </source>
</evidence>
<reference evidence="6" key="2">
    <citation type="submission" date="2023-01" db="EMBL/GenBank/DDBJ databases">
        <title>Draft genome sequence of Algimonas ampicilliniresistens strain NBRC 108219.</title>
        <authorList>
            <person name="Sun Q."/>
            <person name="Mori K."/>
        </authorList>
    </citation>
    <scope>NUCLEOTIDE SEQUENCE</scope>
    <source>
        <strain evidence="6">NBRC 108219</strain>
    </source>
</reference>